<keyword evidence="4 7" id="KW-0863">Zinc-finger</keyword>
<dbReference type="Proteomes" id="UP001158576">
    <property type="component" value="Chromosome 2"/>
</dbReference>
<keyword evidence="5" id="KW-0862">Zinc</keyword>
<feature type="region of interest" description="Disordered" evidence="8">
    <location>
        <begin position="55"/>
        <end position="84"/>
    </location>
</feature>
<dbReference type="Pfam" id="PF13465">
    <property type="entry name" value="zf-H2C2_2"/>
    <property type="match status" value="1"/>
</dbReference>
<organism evidence="10 11">
    <name type="scientific">Oikopleura dioica</name>
    <name type="common">Tunicate</name>
    <dbReference type="NCBI Taxonomy" id="34765"/>
    <lineage>
        <taxon>Eukaryota</taxon>
        <taxon>Metazoa</taxon>
        <taxon>Chordata</taxon>
        <taxon>Tunicata</taxon>
        <taxon>Appendicularia</taxon>
        <taxon>Copelata</taxon>
        <taxon>Oikopleuridae</taxon>
        <taxon>Oikopleura</taxon>
    </lineage>
</organism>
<keyword evidence="3" id="KW-0677">Repeat</keyword>
<evidence type="ECO:0000256" key="3">
    <source>
        <dbReference type="ARBA" id="ARBA00022737"/>
    </source>
</evidence>
<feature type="region of interest" description="Disordered" evidence="8">
    <location>
        <begin position="141"/>
        <end position="161"/>
    </location>
</feature>
<dbReference type="Gene3D" id="3.30.160.60">
    <property type="entry name" value="Classic Zinc Finger"/>
    <property type="match status" value="3"/>
</dbReference>
<protein>
    <submittedName>
        <fullName evidence="10">Oidioi.mRNA.OKI2018_I69.chr2.g4446.t1.cds</fullName>
    </submittedName>
</protein>
<evidence type="ECO:0000313" key="11">
    <source>
        <dbReference type="Proteomes" id="UP001158576"/>
    </source>
</evidence>
<feature type="domain" description="C2H2-type" evidence="9">
    <location>
        <begin position="280"/>
        <end position="309"/>
    </location>
</feature>
<name>A0ABN7T6G9_OIKDI</name>
<dbReference type="PROSITE" id="PS00028">
    <property type="entry name" value="ZINC_FINGER_C2H2_1"/>
    <property type="match status" value="3"/>
</dbReference>
<evidence type="ECO:0000256" key="5">
    <source>
        <dbReference type="ARBA" id="ARBA00022833"/>
    </source>
</evidence>
<sequence>MDPTHLMLNRSIFNLYPNLASKLTAQPLLPGALPWAHGFPQIPQTTAVPKIPARELKQEHDSCGGSSASNASDTNGSGDEVDVDTIDDSASEVTRVSANSLKFSIGNLLKDEAPKAPAKTTQFWSPVQQIHANFPSIFHHQRENSPHPHHLSSPNHNQHQHGLPACFQKIKQEESTQVQSDLANYSCDLCGKTFKHVRMLNRHRRNHSPFKKYKCNFCGKGFNDSFDLKRHVRTHTGVKPYKCTECDKSFTQRCSLESHQDKIHGIKPKLAYKQRRDKIYVCEECGFSTGDVREHYSHARECSHKLERKMSASSSSTSSIVDSPVSLPMKLASAF</sequence>
<dbReference type="SUPFAM" id="SSF57667">
    <property type="entry name" value="beta-beta-alpha zinc fingers"/>
    <property type="match status" value="2"/>
</dbReference>
<dbReference type="SMART" id="SM00355">
    <property type="entry name" value="ZnF_C2H2"/>
    <property type="match status" value="4"/>
</dbReference>
<feature type="domain" description="C2H2-type" evidence="9">
    <location>
        <begin position="185"/>
        <end position="212"/>
    </location>
</feature>
<dbReference type="InterPro" id="IPR013087">
    <property type="entry name" value="Znf_C2H2_type"/>
</dbReference>
<feature type="compositionally biased region" description="Low complexity" evidence="8">
    <location>
        <begin position="151"/>
        <end position="161"/>
    </location>
</feature>
<dbReference type="PANTHER" id="PTHR10032:SF271">
    <property type="entry name" value="RH12261P-RELATED"/>
    <property type="match status" value="1"/>
</dbReference>
<keyword evidence="6" id="KW-0539">Nucleus</keyword>
<keyword evidence="11" id="KW-1185">Reference proteome</keyword>
<dbReference type="InterPro" id="IPR036236">
    <property type="entry name" value="Znf_C2H2_sf"/>
</dbReference>
<dbReference type="Pfam" id="PF00096">
    <property type="entry name" value="zf-C2H2"/>
    <property type="match status" value="1"/>
</dbReference>
<feature type="compositionally biased region" description="Polar residues" evidence="8">
    <location>
        <begin position="64"/>
        <end position="77"/>
    </location>
</feature>
<evidence type="ECO:0000259" key="9">
    <source>
        <dbReference type="PROSITE" id="PS50157"/>
    </source>
</evidence>
<gene>
    <name evidence="10" type="ORF">OKIOD_LOCUS13211</name>
</gene>
<keyword evidence="2" id="KW-0479">Metal-binding</keyword>
<evidence type="ECO:0000256" key="1">
    <source>
        <dbReference type="ARBA" id="ARBA00004123"/>
    </source>
</evidence>
<evidence type="ECO:0000313" key="10">
    <source>
        <dbReference type="EMBL" id="CAG5109990.1"/>
    </source>
</evidence>
<feature type="domain" description="C2H2-type" evidence="9">
    <location>
        <begin position="213"/>
        <end position="240"/>
    </location>
</feature>
<evidence type="ECO:0000256" key="7">
    <source>
        <dbReference type="PROSITE-ProRule" id="PRU00042"/>
    </source>
</evidence>
<dbReference type="EMBL" id="OU015567">
    <property type="protein sequence ID" value="CAG5109990.1"/>
    <property type="molecule type" value="Genomic_DNA"/>
</dbReference>
<accession>A0ABN7T6G9</accession>
<reference evidence="10 11" key="1">
    <citation type="submission" date="2021-04" db="EMBL/GenBank/DDBJ databases">
        <authorList>
            <person name="Bliznina A."/>
        </authorList>
    </citation>
    <scope>NUCLEOTIDE SEQUENCE [LARGE SCALE GENOMIC DNA]</scope>
</reference>
<dbReference type="InterPro" id="IPR027756">
    <property type="entry name" value="Ovo-like"/>
</dbReference>
<evidence type="ECO:0000256" key="6">
    <source>
        <dbReference type="ARBA" id="ARBA00023242"/>
    </source>
</evidence>
<dbReference type="PROSITE" id="PS50157">
    <property type="entry name" value="ZINC_FINGER_C2H2_2"/>
    <property type="match status" value="4"/>
</dbReference>
<proteinExistence type="predicted"/>
<dbReference type="PANTHER" id="PTHR10032">
    <property type="entry name" value="ZINC FINGER PROTEIN WITH KRAB AND SCAN DOMAINS"/>
    <property type="match status" value="1"/>
</dbReference>
<evidence type="ECO:0000256" key="2">
    <source>
        <dbReference type="ARBA" id="ARBA00022723"/>
    </source>
</evidence>
<comment type="subcellular location">
    <subcellularLocation>
        <location evidence="1">Nucleus</location>
    </subcellularLocation>
</comment>
<evidence type="ECO:0000256" key="4">
    <source>
        <dbReference type="ARBA" id="ARBA00022771"/>
    </source>
</evidence>
<evidence type="ECO:0000256" key="8">
    <source>
        <dbReference type="SAM" id="MobiDB-lite"/>
    </source>
</evidence>
<feature type="domain" description="C2H2-type" evidence="9">
    <location>
        <begin position="241"/>
        <end position="264"/>
    </location>
</feature>